<evidence type="ECO:0000313" key="6">
    <source>
        <dbReference type="Proteomes" id="UP001233999"/>
    </source>
</evidence>
<feature type="region of interest" description="Disordered" evidence="3">
    <location>
        <begin position="161"/>
        <end position="194"/>
    </location>
</feature>
<dbReference type="EMBL" id="JASPKZ010008932">
    <property type="protein sequence ID" value="KAJ9578161.1"/>
    <property type="molecule type" value="Genomic_DNA"/>
</dbReference>
<comment type="caution">
    <text evidence="5">The sequence shown here is derived from an EMBL/GenBank/DDBJ whole genome shotgun (WGS) entry which is preliminary data.</text>
</comment>
<name>A0AAD7ZD65_DIPPU</name>
<comment type="cofactor">
    <cofactor evidence="1">
        <name>a divalent metal cation</name>
        <dbReference type="ChEBI" id="CHEBI:60240"/>
    </cofactor>
</comment>
<dbReference type="AlphaFoldDB" id="A0AAD7ZD65"/>
<sequence>RGCIYFSVDFEISSVEFLSKELIARIVPEVSKALISVLKETIKLILDSENLNTVMATTLQNKPIPHVIVAENAFALDMHLMKPYPGQYASVSKEIIFNYRLSRARRVVENVFGILTAVFRVLRNQFRVRVQKFADTISFGNCVLKKECGYIPSNERVQYEQGSCTVRDPDKTSLSDSERDMTTSQYDNDSELNKDNLISNMSRDITG</sequence>
<evidence type="ECO:0000256" key="1">
    <source>
        <dbReference type="ARBA" id="ARBA00001968"/>
    </source>
</evidence>
<feature type="domain" description="DDE Tnp4" evidence="4">
    <location>
        <begin position="62"/>
        <end position="144"/>
    </location>
</feature>
<dbReference type="GO" id="GO:0046872">
    <property type="term" value="F:metal ion binding"/>
    <property type="evidence" value="ECO:0007669"/>
    <property type="project" value="UniProtKB-KW"/>
</dbReference>
<keyword evidence="2" id="KW-0479">Metal-binding</keyword>
<evidence type="ECO:0000256" key="3">
    <source>
        <dbReference type="SAM" id="MobiDB-lite"/>
    </source>
</evidence>
<keyword evidence="6" id="KW-1185">Reference proteome</keyword>
<evidence type="ECO:0000256" key="2">
    <source>
        <dbReference type="ARBA" id="ARBA00022723"/>
    </source>
</evidence>
<gene>
    <name evidence="5" type="ORF">L9F63_024979</name>
</gene>
<accession>A0AAD7ZD65</accession>
<dbReference type="Pfam" id="PF13359">
    <property type="entry name" value="DDE_Tnp_4"/>
    <property type="match status" value="1"/>
</dbReference>
<evidence type="ECO:0000313" key="5">
    <source>
        <dbReference type="EMBL" id="KAJ9578161.1"/>
    </source>
</evidence>
<proteinExistence type="predicted"/>
<feature type="non-terminal residue" evidence="5">
    <location>
        <position position="207"/>
    </location>
</feature>
<organism evidence="5 6">
    <name type="scientific">Diploptera punctata</name>
    <name type="common">Pacific beetle cockroach</name>
    <dbReference type="NCBI Taxonomy" id="6984"/>
    <lineage>
        <taxon>Eukaryota</taxon>
        <taxon>Metazoa</taxon>
        <taxon>Ecdysozoa</taxon>
        <taxon>Arthropoda</taxon>
        <taxon>Hexapoda</taxon>
        <taxon>Insecta</taxon>
        <taxon>Pterygota</taxon>
        <taxon>Neoptera</taxon>
        <taxon>Polyneoptera</taxon>
        <taxon>Dictyoptera</taxon>
        <taxon>Blattodea</taxon>
        <taxon>Blaberoidea</taxon>
        <taxon>Blaberidae</taxon>
        <taxon>Diplopterinae</taxon>
        <taxon>Diploptera</taxon>
    </lineage>
</organism>
<protein>
    <recommendedName>
        <fullName evidence="4">DDE Tnp4 domain-containing protein</fullName>
    </recommendedName>
</protein>
<reference evidence="5" key="2">
    <citation type="submission" date="2023-05" db="EMBL/GenBank/DDBJ databases">
        <authorList>
            <person name="Fouks B."/>
        </authorList>
    </citation>
    <scope>NUCLEOTIDE SEQUENCE</scope>
    <source>
        <strain evidence="5">Stay&amp;Tobe</strain>
        <tissue evidence="5">Testes</tissue>
    </source>
</reference>
<dbReference type="InterPro" id="IPR027806">
    <property type="entry name" value="HARBI1_dom"/>
</dbReference>
<feature type="non-terminal residue" evidence="5">
    <location>
        <position position="1"/>
    </location>
</feature>
<dbReference type="Proteomes" id="UP001233999">
    <property type="component" value="Unassembled WGS sequence"/>
</dbReference>
<evidence type="ECO:0000259" key="4">
    <source>
        <dbReference type="Pfam" id="PF13359"/>
    </source>
</evidence>
<reference evidence="5" key="1">
    <citation type="journal article" date="2023" name="IScience">
        <title>Live-bearing cockroach genome reveals convergent evolutionary mechanisms linked to viviparity in insects and beyond.</title>
        <authorList>
            <person name="Fouks B."/>
            <person name="Harrison M.C."/>
            <person name="Mikhailova A.A."/>
            <person name="Marchal E."/>
            <person name="English S."/>
            <person name="Carruthers M."/>
            <person name="Jennings E.C."/>
            <person name="Chiamaka E.L."/>
            <person name="Frigard R.A."/>
            <person name="Pippel M."/>
            <person name="Attardo G.M."/>
            <person name="Benoit J.B."/>
            <person name="Bornberg-Bauer E."/>
            <person name="Tobe S.S."/>
        </authorList>
    </citation>
    <scope>NUCLEOTIDE SEQUENCE</scope>
    <source>
        <strain evidence="5">Stay&amp;Tobe</strain>
    </source>
</reference>
<feature type="compositionally biased region" description="Basic and acidic residues" evidence="3">
    <location>
        <begin position="167"/>
        <end position="181"/>
    </location>
</feature>